<organism evidence="4">
    <name type="scientific">marine sediment metagenome</name>
    <dbReference type="NCBI Taxonomy" id="412755"/>
    <lineage>
        <taxon>unclassified sequences</taxon>
        <taxon>metagenomes</taxon>
        <taxon>ecological metagenomes</taxon>
    </lineage>
</organism>
<keyword evidence="1" id="KW-0285">Flavoprotein</keyword>
<dbReference type="AlphaFoldDB" id="X0TJN3"/>
<dbReference type="Pfam" id="PF03060">
    <property type="entry name" value="NMO"/>
    <property type="match status" value="1"/>
</dbReference>
<keyword evidence="3" id="KW-0560">Oxidoreductase</keyword>
<feature type="non-terminal residue" evidence="4">
    <location>
        <position position="1"/>
    </location>
</feature>
<reference evidence="4" key="1">
    <citation type="journal article" date="2014" name="Front. Microbiol.">
        <title>High frequency of phylogenetically diverse reductive dehalogenase-homologous genes in deep subseafloor sedimentary metagenomes.</title>
        <authorList>
            <person name="Kawai M."/>
            <person name="Futagami T."/>
            <person name="Toyoda A."/>
            <person name="Takaki Y."/>
            <person name="Nishi S."/>
            <person name="Hori S."/>
            <person name="Arai W."/>
            <person name="Tsubouchi T."/>
            <person name="Morono Y."/>
            <person name="Uchiyama I."/>
            <person name="Ito T."/>
            <person name="Fujiyama A."/>
            <person name="Inagaki F."/>
            <person name="Takami H."/>
        </authorList>
    </citation>
    <scope>NUCLEOTIDE SEQUENCE</scope>
    <source>
        <strain evidence="4">Expedition CK06-06</strain>
    </source>
</reference>
<dbReference type="Gene3D" id="3.20.20.70">
    <property type="entry name" value="Aldolase class I"/>
    <property type="match status" value="1"/>
</dbReference>
<name>X0TJN3_9ZZZZ</name>
<comment type="caution">
    <text evidence="4">The sequence shown here is derived from an EMBL/GenBank/DDBJ whole genome shotgun (WGS) entry which is preliminary data.</text>
</comment>
<evidence type="ECO:0000256" key="1">
    <source>
        <dbReference type="ARBA" id="ARBA00022630"/>
    </source>
</evidence>
<dbReference type="PANTHER" id="PTHR32332:SF20">
    <property type="entry name" value="2-NITROPROPANE DIOXYGENASE-LIKE PROTEIN"/>
    <property type="match status" value="1"/>
</dbReference>
<evidence type="ECO:0000256" key="2">
    <source>
        <dbReference type="ARBA" id="ARBA00022643"/>
    </source>
</evidence>
<proteinExistence type="predicted"/>
<gene>
    <name evidence="4" type="ORF">S01H1_22240</name>
</gene>
<keyword evidence="2" id="KW-0288">FMN</keyword>
<evidence type="ECO:0000256" key="3">
    <source>
        <dbReference type="ARBA" id="ARBA00023002"/>
    </source>
</evidence>
<dbReference type="InterPro" id="IPR004136">
    <property type="entry name" value="NMO"/>
</dbReference>
<dbReference type="GO" id="GO:0018580">
    <property type="term" value="F:nitronate monooxygenase activity"/>
    <property type="evidence" value="ECO:0007669"/>
    <property type="project" value="InterPro"/>
</dbReference>
<protein>
    <submittedName>
        <fullName evidence="4">Uncharacterized protein</fullName>
    </submittedName>
</protein>
<dbReference type="CDD" id="cd04730">
    <property type="entry name" value="NPD_like"/>
    <property type="match status" value="1"/>
</dbReference>
<dbReference type="PANTHER" id="PTHR32332">
    <property type="entry name" value="2-NITROPROPANE DIOXYGENASE"/>
    <property type="match status" value="1"/>
</dbReference>
<accession>X0TJN3</accession>
<sequence>TLVGYEAAGHTGLDDLPLSIMIPLAVDSLTIPVIAAGGVGDGRAFVSALALGASGVQIGTRLMASHECPASARFKDWLIQTQATDTVYVERSLNRAYRVRRNEAAEKVLELEKEGITMAELLPLIGGDRLRKVLFEGDVEAGVVPCGQVAGLIDDVMSVKEIIDRIINQARGIVGGLHSS</sequence>
<dbReference type="InterPro" id="IPR013785">
    <property type="entry name" value="Aldolase_TIM"/>
</dbReference>
<dbReference type="EMBL" id="BARS01012507">
    <property type="protein sequence ID" value="GAF87446.1"/>
    <property type="molecule type" value="Genomic_DNA"/>
</dbReference>
<dbReference type="SUPFAM" id="SSF51412">
    <property type="entry name" value="Inosine monophosphate dehydrogenase (IMPDH)"/>
    <property type="match status" value="1"/>
</dbReference>
<evidence type="ECO:0000313" key="4">
    <source>
        <dbReference type="EMBL" id="GAF87446.1"/>
    </source>
</evidence>